<dbReference type="Gene3D" id="1.20.120.710">
    <property type="entry name" value="Haloacid dehalogenase hydrolase-like domain"/>
    <property type="match status" value="1"/>
</dbReference>
<dbReference type="GO" id="GO:0016787">
    <property type="term" value="F:hydrolase activity"/>
    <property type="evidence" value="ECO:0007669"/>
    <property type="project" value="UniProtKB-KW"/>
</dbReference>
<accession>A0ABS2ZT59</accession>
<dbReference type="NCBIfam" id="TIGR01549">
    <property type="entry name" value="HAD-SF-IA-v1"/>
    <property type="match status" value="1"/>
</dbReference>
<dbReference type="InterPro" id="IPR052550">
    <property type="entry name" value="Pyrimidine_5'-ntase_YjjG"/>
</dbReference>
<evidence type="ECO:0000313" key="2">
    <source>
        <dbReference type="Proteomes" id="UP001296923"/>
    </source>
</evidence>
<dbReference type="PANTHER" id="PTHR47478">
    <property type="match status" value="1"/>
</dbReference>
<reference evidence="1 2" key="1">
    <citation type="submission" date="2021-01" db="EMBL/GenBank/DDBJ databases">
        <title>Genome Sequencing of Type Strains.</title>
        <authorList>
            <person name="Lemaire J.F."/>
            <person name="Inderbitzin P."/>
            <person name="Collins S.B."/>
            <person name="Wespe N."/>
            <person name="Knight-Connoni V."/>
        </authorList>
    </citation>
    <scope>NUCLEOTIDE SEQUENCE [LARGE SCALE GENOMIC DNA]</scope>
    <source>
        <strain evidence="1 2">DSM 23009</strain>
    </source>
</reference>
<dbReference type="InterPro" id="IPR036412">
    <property type="entry name" value="HAD-like_sf"/>
</dbReference>
<dbReference type="SFLD" id="SFLDG01129">
    <property type="entry name" value="C1.5:_HAD__Beta-PGM__Phosphata"/>
    <property type="match status" value="1"/>
</dbReference>
<keyword evidence="2" id="KW-1185">Reference proteome</keyword>
<name>A0ABS2ZT59_9BACL</name>
<evidence type="ECO:0000313" key="1">
    <source>
        <dbReference type="EMBL" id="MBN3555692.1"/>
    </source>
</evidence>
<dbReference type="Gene3D" id="3.40.50.1000">
    <property type="entry name" value="HAD superfamily/HAD-like"/>
    <property type="match status" value="1"/>
</dbReference>
<dbReference type="RefSeq" id="WP_205726492.1">
    <property type="nucleotide sequence ID" value="NZ_JAFHKR010000039.1"/>
</dbReference>
<organism evidence="1 2">
    <name type="scientific">Fictibacillus nanhaiensis</name>
    <dbReference type="NCBI Taxonomy" id="742169"/>
    <lineage>
        <taxon>Bacteria</taxon>
        <taxon>Bacillati</taxon>
        <taxon>Bacillota</taxon>
        <taxon>Bacilli</taxon>
        <taxon>Bacillales</taxon>
        <taxon>Fictibacillaceae</taxon>
        <taxon>Fictibacillus</taxon>
    </lineage>
</organism>
<dbReference type="EMBL" id="JAFHKR010000039">
    <property type="protein sequence ID" value="MBN3555692.1"/>
    <property type="molecule type" value="Genomic_DNA"/>
</dbReference>
<dbReference type="SFLD" id="SFLDS00003">
    <property type="entry name" value="Haloacid_Dehalogenase"/>
    <property type="match status" value="1"/>
</dbReference>
<gene>
    <name evidence="1" type="ORF">JYA63_15550</name>
</gene>
<dbReference type="SUPFAM" id="SSF56784">
    <property type="entry name" value="HAD-like"/>
    <property type="match status" value="1"/>
</dbReference>
<protein>
    <submittedName>
        <fullName evidence="1">HAD-IA family hydrolase</fullName>
    </submittedName>
</protein>
<keyword evidence="1" id="KW-0378">Hydrolase</keyword>
<dbReference type="PANTHER" id="PTHR47478:SF1">
    <property type="entry name" value="PYRIMIDINE 5'-NUCLEOTIDASE YJJG"/>
    <property type="match status" value="1"/>
</dbReference>
<proteinExistence type="predicted"/>
<comment type="caution">
    <text evidence="1">The sequence shown here is derived from an EMBL/GenBank/DDBJ whole genome shotgun (WGS) entry which is preliminary data.</text>
</comment>
<dbReference type="Pfam" id="PF00702">
    <property type="entry name" value="Hydrolase"/>
    <property type="match status" value="1"/>
</dbReference>
<sequence length="238" mass="27296">MKTFSLLLLDLDDTLLKNASWFDDGFTHFIANHPLTKHLNGSALLELFKQPPRYLIEKLISNEYSPSAFKRARWEYVLKHVNLSMDMEALDSLDNLFYRTSMDFITVDDAITSLVIDLSRNFELGIVTNGLYDPKQKLNNMGLGKIFSDNNVFHAEQLGYRKPNPRIYYKALEYFDREPSETLFIGDSWTHDVIAPMEVGMEAIWVNGNNVLPPTAHKPFAIVSDFTEIRNVLLGKSV</sequence>
<dbReference type="Proteomes" id="UP001296923">
    <property type="component" value="Unassembled WGS sequence"/>
</dbReference>
<dbReference type="InterPro" id="IPR006439">
    <property type="entry name" value="HAD-SF_hydro_IA"/>
</dbReference>
<dbReference type="InterPro" id="IPR023214">
    <property type="entry name" value="HAD_sf"/>
</dbReference>